<dbReference type="SUPFAM" id="SSF56112">
    <property type="entry name" value="Protein kinase-like (PK-like)"/>
    <property type="match status" value="1"/>
</dbReference>
<protein>
    <submittedName>
        <fullName evidence="2">Mitogen-activated kinase kinase kinase 2</fullName>
    </submittedName>
</protein>
<dbReference type="PANTHER" id="PTHR48011">
    <property type="entry name" value="CCR4-NOT TRANSCRIPTIONAL COMPLEX SUBUNIT CAF120-RELATED"/>
    <property type="match status" value="1"/>
</dbReference>
<dbReference type="PROSITE" id="PS50011">
    <property type="entry name" value="PROTEIN_KINASE_DOM"/>
    <property type="match status" value="1"/>
</dbReference>
<reference evidence="2 3" key="1">
    <citation type="submission" date="2019-12" db="EMBL/GenBank/DDBJ databases">
        <authorList>
            <person name="Alioto T."/>
            <person name="Alioto T."/>
            <person name="Gomez Garrido J."/>
        </authorList>
    </citation>
    <scope>NUCLEOTIDE SEQUENCE [LARGE SCALE GENOMIC DNA]</scope>
</reference>
<dbReference type="GO" id="GO:0005524">
    <property type="term" value="F:ATP binding"/>
    <property type="evidence" value="ECO:0007669"/>
    <property type="project" value="InterPro"/>
</dbReference>
<dbReference type="PANTHER" id="PTHR48011:SF76">
    <property type="entry name" value="MITOGEN-ACTIVATED PROTEIN KINASE KINASE KINASE 15"/>
    <property type="match status" value="1"/>
</dbReference>
<gene>
    <name evidence="2" type="ORF">OLEA9_A072153</name>
</gene>
<dbReference type="InterPro" id="IPR052751">
    <property type="entry name" value="Plant_MAPKKK"/>
</dbReference>
<feature type="domain" description="Protein kinase" evidence="1">
    <location>
        <begin position="3"/>
        <end position="258"/>
    </location>
</feature>
<dbReference type="InterPro" id="IPR011009">
    <property type="entry name" value="Kinase-like_dom_sf"/>
</dbReference>
<dbReference type="Gene3D" id="1.10.510.10">
    <property type="entry name" value="Transferase(Phosphotransferase) domain 1"/>
    <property type="match status" value="1"/>
</dbReference>
<proteinExistence type="predicted"/>
<dbReference type="CDD" id="cd06606">
    <property type="entry name" value="STKc_MAPKKK"/>
    <property type="match status" value="1"/>
</dbReference>
<name>A0A8S0TIP0_OLEEU</name>
<keyword evidence="2" id="KW-0808">Transferase</keyword>
<sequence>MEWIRGPIIGRGSSASVSVATTSSGELFASKSTELSSSIFLQKEQSIISQLNSPFVIKCLGSDTTCEDNKPIYNLFLEYVPGGALSDKIRKEGSSLDESMIQFYAHQMVRGLNYLHLNGVVHGDIKGQNVLIGEGGIKIADFGCARLIKEHDDTIDGKPRFSGTPVYMAPEVARGEEQGFPADIWALGCTVIEMATGCTPWPEMHDLVSALYRIGYSGDIPEFPRWLSNKAKEFLSKCLTRDAKLRWTAGELLEHSFFDGLRDDSGEVREFNRISPTSVLDHGFWDSMEAPENPSRNPDSPADRISRLIRDSLSISSNLPNWTEKEDWITVRGIDFEGNFEQNSCNFIQDFGALTSNAESCTFMNIDEDELQISIAVEDSLFDCFSYDVSIKDVYVSTILDFYTAIINGKFFAIQFLLQTVSSLCLPIL</sequence>
<evidence type="ECO:0000259" key="1">
    <source>
        <dbReference type="PROSITE" id="PS50011"/>
    </source>
</evidence>
<evidence type="ECO:0000313" key="3">
    <source>
        <dbReference type="Proteomes" id="UP000594638"/>
    </source>
</evidence>
<dbReference type="GO" id="GO:0004672">
    <property type="term" value="F:protein kinase activity"/>
    <property type="evidence" value="ECO:0007669"/>
    <property type="project" value="InterPro"/>
</dbReference>
<accession>A0A8S0TIP0</accession>
<dbReference type="Pfam" id="PF00069">
    <property type="entry name" value="Pkinase"/>
    <property type="match status" value="1"/>
</dbReference>
<dbReference type="SMART" id="SM00220">
    <property type="entry name" value="S_TKc"/>
    <property type="match status" value="1"/>
</dbReference>
<keyword evidence="2" id="KW-0418">Kinase</keyword>
<dbReference type="OrthoDB" id="275301at2759"/>
<dbReference type="Proteomes" id="UP000594638">
    <property type="component" value="Unassembled WGS sequence"/>
</dbReference>
<dbReference type="PROSITE" id="PS00108">
    <property type="entry name" value="PROTEIN_KINASE_ST"/>
    <property type="match status" value="1"/>
</dbReference>
<comment type="caution">
    <text evidence="2">The sequence shown here is derived from an EMBL/GenBank/DDBJ whole genome shotgun (WGS) entry which is preliminary data.</text>
</comment>
<dbReference type="Gramene" id="OE9A072153T1">
    <property type="protein sequence ID" value="OE9A072153C1"/>
    <property type="gene ID" value="OE9A072153"/>
</dbReference>
<dbReference type="AlphaFoldDB" id="A0A8S0TIP0"/>
<dbReference type="EMBL" id="CACTIH010006101">
    <property type="protein sequence ID" value="CAA3004138.1"/>
    <property type="molecule type" value="Genomic_DNA"/>
</dbReference>
<evidence type="ECO:0000313" key="2">
    <source>
        <dbReference type="EMBL" id="CAA3004138.1"/>
    </source>
</evidence>
<organism evidence="2 3">
    <name type="scientific">Olea europaea subsp. europaea</name>
    <dbReference type="NCBI Taxonomy" id="158383"/>
    <lineage>
        <taxon>Eukaryota</taxon>
        <taxon>Viridiplantae</taxon>
        <taxon>Streptophyta</taxon>
        <taxon>Embryophyta</taxon>
        <taxon>Tracheophyta</taxon>
        <taxon>Spermatophyta</taxon>
        <taxon>Magnoliopsida</taxon>
        <taxon>eudicotyledons</taxon>
        <taxon>Gunneridae</taxon>
        <taxon>Pentapetalae</taxon>
        <taxon>asterids</taxon>
        <taxon>lamiids</taxon>
        <taxon>Lamiales</taxon>
        <taxon>Oleaceae</taxon>
        <taxon>Oleeae</taxon>
        <taxon>Olea</taxon>
    </lineage>
</organism>
<keyword evidence="3" id="KW-1185">Reference proteome</keyword>
<dbReference type="GO" id="GO:0007165">
    <property type="term" value="P:signal transduction"/>
    <property type="evidence" value="ECO:0007669"/>
    <property type="project" value="TreeGrafter"/>
</dbReference>
<dbReference type="InterPro" id="IPR008271">
    <property type="entry name" value="Ser/Thr_kinase_AS"/>
</dbReference>
<dbReference type="InterPro" id="IPR000719">
    <property type="entry name" value="Prot_kinase_dom"/>
</dbReference>